<dbReference type="STRING" id="288768.SAMEA3906486_03306"/>
<keyword evidence="3" id="KW-0997">Cell inner membrane</keyword>
<keyword evidence="4 8" id="KW-0812">Transmembrane</keyword>
<keyword evidence="10" id="KW-1185">Reference proteome</keyword>
<dbReference type="Proteomes" id="UP000076848">
    <property type="component" value="Unassembled WGS sequence"/>
</dbReference>
<dbReference type="RefSeq" id="WP_066131301.1">
    <property type="nucleotide sequence ID" value="NZ_FKIF01000007.1"/>
</dbReference>
<keyword evidence="2" id="KW-1003">Cell membrane</keyword>
<dbReference type="HAMAP" id="MF_00914">
    <property type="entry name" value="L_Ala_exporter"/>
    <property type="match status" value="1"/>
</dbReference>
<dbReference type="EMBL" id="FKIF01000007">
    <property type="protein sequence ID" value="SAI71017.1"/>
    <property type="molecule type" value="Genomic_DNA"/>
</dbReference>
<gene>
    <name evidence="9" type="primary">alaE</name>
    <name evidence="9" type="ORF">SAMEA3906486_03306</name>
</gene>
<feature type="transmembrane region" description="Helical" evidence="8">
    <location>
        <begin position="107"/>
        <end position="127"/>
    </location>
</feature>
<dbReference type="AlphaFoldDB" id="A0A157SKR7"/>
<keyword evidence="6 8" id="KW-1133">Transmembrane helix</keyword>
<feature type="transmembrane region" description="Helical" evidence="8">
    <location>
        <begin position="12"/>
        <end position="29"/>
    </location>
</feature>
<feature type="transmembrane region" description="Helical" evidence="8">
    <location>
        <begin position="79"/>
        <end position="101"/>
    </location>
</feature>
<dbReference type="InterPro" id="IPR010574">
    <property type="entry name" value="Ala_export_AlaE"/>
</dbReference>
<evidence type="ECO:0000256" key="4">
    <source>
        <dbReference type="ARBA" id="ARBA00022692"/>
    </source>
</evidence>
<evidence type="ECO:0000256" key="6">
    <source>
        <dbReference type="ARBA" id="ARBA00022989"/>
    </source>
</evidence>
<evidence type="ECO:0000313" key="9">
    <source>
        <dbReference type="EMBL" id="SAI71017.1"/>
    </source>
</evidence>
<keyword evidence="5" id="KW-0029">Amino-acid transport</keyword>
<protein>
    <submittedName>
        <fullName evidence="9">L-alanine exporter AlaE</fullName>
    </submittedName>
</protein>
<evidence type="ECO:0000256" key="2">
    <source>
        <dbReference type="ARBA" id="ARBA00022475"/>
    </source>
</evidence>
<feature type="transmembrane region" description="Helical" evidence="8">
    <location>
        <begin position="41"/>
        <end position="58"/>
    </location>
</feature>
<reference evidence="9 10" key="1">
    <citation type="submission" date="2016-04" db="EMBL/GenBank/DDBJ databases">
        <authorList>
            <consortium name="Pathogen Informatics"/>
        </authorList>
    </citation>
    <scope>NUCLEOTIDE SEQUENCE [LARGE SCALE GENOMIC DNA]</scope>
    <source>
        <strain evidence="9 10">H050680373</strain>
    </source>
</reference>
<dbReference type="GO" id="GO:0034639">
    <property type="term" value="F:L-amino acid efflux transmembrane transporter activity"/>
    <property type="evidence" value="ECO:0007669"/>
    <property type="project" value="InterPro"/>
</dbReference>
<name>A0A157SKR7_9BORD</name>
<dbReference type="GO" id="GO:0016020">
    <property type="term" value="C:membrane"/>
    <property type="evidence" value="ECO:0007669"/>
    <property type="project" value="InterPro"/>
</dbReference>
<organism evidence="9 10">
    <name type="scientific">Bordetella ansorpii</name>
    <dbReference type="NCBI Taxonomy" id="288768"/>
    <lineage>
        <taxon>Bacteria</taxon>
        <taxon>Pseudomonadati</taxon>
        <taxon>Pseudomonadota</taxon>
        <taxon>Betaproteobacteria</taxon>
        <taxon>Burkholderiales</taxon>
        <taxon>Alcaligenaceae</taxon>
        <taxon>Bordetella</taxon>
    </lineage>
</organism>
<proteinExistence type="inferred from homology"/>
<keyword evidence="7 8" id="KW-0472">Membrane</keyword>
<evidence type="ECO:0000256" key="3">
    <source>
        <dbReference type="ARBA" id="ARBA00022519"/>
    </source>
</evidence>
<dbReference type="Pfam" id="PF06610">
    <property type="entry name" value="AlaE"/>
    <property type="match status" value="1"/>
</dbReference>
<evidence type="ECO:0000256" key="1">
    <source>
        <dbReference type="ARBA" id="ARBA00022448"/>
    </source>
</evidence>
<accession>A0A157SKR7</accession>
<evidence type="ECO:0000256" key="5">
    <source>
        <dbReference type="ARBA" id="ARBA00022970"/>
    </source>
</evidence>
<evidence type="ECO:0000313" key="10">
    <source>
        <dbReference type="Proteomes" id="UP000076848"/>
    </source>
</evidence>
<dbReference type="OrthoDB" id="9006207at2"/>
<evidence type="ECO:0000256" key="7">
    <source>
        <dbReference type="ARBA" id="ARBA00023136"/>
    </source>
</evidence>
<evidence type="ECO:0000256" key="8">
    <source>
        <dbReference type="SAM" id="Phobius"/>
    </source>
</evidence>
<keyword evidence="1" id="KW-0813">Transport</keyword>
<sequence>MSADTAHRRRAFLADTTALILFFTTTGALNERYIAGMTWDQVLHARLLGAALMIPVARPYGIWRDYVMRRASESRLSQLLWDSAALVSFQVPIYAAIIAFSGASGPGLWLGVLSATVMMLVLGRPYGAFLNAVRRLFGLPPGGAKPMSLDT</sequence>